<dbReference type="InParanoid" id="A0A7N4UYE4"/>
<dbReference type="GeneTree" id="ENSGT00940000162091"/>
<protein>
    <recommendedName>
        <fullName evidence="10">DPY30 domain-containing protein 1</fullName>
    </recommendedName>
</protein>
<dbReference type="CDD" id="cd22966">
    <property type="entry name" value="DD_DYDC-like"/>
    <property type="match status" value="1"/>
</dbReference>
<evidence type="ECO:0000256" key="9">
    <source>
        <dbReference type="ARBA" id="ARBA00062391"/>
    </source>
</evidence>
<evidence type="ECO:0000313" key="12">
    <source>
        <dbReference type="Ensembl" id="ENSSHAP00000025722.1"/>
    </source>
</evidence>
<dbReference type="RefSeq" id="XP_031812229.1">
    <property type="nucleotide sequence ID" value="XM_031956369.1"/>
</dbReference>
<feature type="compositionally biased region" description="Polar residues" evidence="11">
    <location>
        <begin position="140"/>
        <end position="152"/>
    </location>
</feature>
<evidence type="ECO:0000256" key="5">
    <source>
        <dbReference type="ARBA" id="ARBA00023069"/>
    </source>
</evidence>
<keyword evidence="5" id="KW-0969">Cilium</keyword>
<dbReference type="InterPro" id="IPR037856">
    <property type="entry name" value="Sdc1/DPY30"/>
</dbReference>
<dbReference type="Proteomes" id="UP000007648">
    <property type="component" value="Unassembled WGS sequence"/>
</dbReference>
<dbReference type="GeneID" id="111718821"/>
<dbReference type="InterPro" id="IPR007858">
    <property type="entry name" value="Dpy-30_motif"/>
</dbReference>
<dbReference type="PANTHER" id="PTHR23356">
    <property type="entry name" value="DPY30-RELATED"/>
    <property type="match status" value="1"/>
</dbReference>
<dbReference type="PANTHER" id="PTHR23356:SF16">
    <property type="entry name" value="DPY30 DOMAIN CONTAINING 2"/>
    <property type="match status" value="1"/>
</dbReference>
<evidence type="ECO:0000256" key="8">
    <source>
        <dbReference type="ARBA" id="ARBA00058296"/>
    </source>
</evidence>
<evidence type="ECO:0000256" key="7">
    <source>
        <dbReference type="ARBA" id="ARBA00023273"/>
    </source>
</evidence>
<keyword evidence="3" id="KW-0963">Cytoplasm</keyword>
<keyword evidence="13" id="KW-1185">Reference proteome</keyword>
<dbReference type="AlphaFoldDB" id="A0A7N4UYE4"/>
<organism evidence="12 13">
    <name type="scientific">Sarcophilus harrisii</name>
    <name type="common">Tasmanian devil</name>
    <name type="synonym">Sarcophilus laniarius</name>
    <dbReference type="NCBI Taxonomy" id="9305"/>
    <lineage>
        <taxon>Eukaryota</taxon>
        <taxon>Metazoa</taxon>
        <taxon>Chordata</taxon>
        <taxon>Craniata</taxon>
        <taxon>Vertebrata</taxon>
        <taxon>Euteleostomi</taxon>
        <taxon>Mammalia</taxon>
        <taxon>Metatheria</taxon>
        <taxon>Dasyuromorphia</taxon>
        <taxon>Dasyuridae</taxon>
        <taxon>Sarcophilus</taxon>
    </lineage>
</organism>
<dbReference type="Gene3D" id="1.20.890.10">
    <property type="entry name" value="cAMP-dependent protein kinase regulatory subunit, dimerization-anchoring domain"/>
    <property type="match status" value="1"/>
</dbReference>
<comment type="similarity">
    <text evidence="2">Belongs to the dpy-30 family.</text>
</comment>
<comment type="subunit">
    <text evidence="9">Component of the axonemal radial spoke complex 1 (RS1), at least composed of spoke head proteins RSPH1, RSPH3, RSPH9 and the cilia-specific component RSPH4A or sperm-specific component RSPH6A, spoke stalk proteins RSPH14, DNAJB13, DYDC1, ROPN1L and NME5, and the anchor protein IQUB. Interacts with SH3GL3.</text>
</comment>
<dbReference type="KEGG" id="shr:111718821"/>
<reference evidence="12" key="3">
    <citation type="submission" date="2025-09" db="UniProtKB">
        <authorList>
            <consortium name="Ensembl"/>
        </authorList>
    </citation>
    <scope>IDENTIFICATION</scope>
</reference>
<keyword evidence="6" id="KW-0206">Cytoskeleton</keyword>
<feature type="region of interest" description="Disordered" evidence="11">
    <location>
        <begin position="128"/>
        <end position="152"/>
    </location>
</feature>
<accession>A0A7N4UYE4</accession>
<evidence type="ECO:0000256" key="2">
    <source>
        <dbReference type="ARBA" id="ARBA00010849"/>
    </source>
</evidence>
<dbReference type="Ensembl" id="ENSSHAT00000036027.1">
    <property type="protein sequence ID" value="ENSSHAP00000025722.1"/>
    <property type="gene ID" value="ENSSHAG00000023272.1"/>
</dbReference>
<sequence length="152" mass="17921">MESEYLKKCLGACLVQGLAKVVEHRPSDPIEYLAFWIYEYRRKIDVRHQKMLEKFQLSEEKMESLLELEIAQKLKAEEIQFQKKHEEYQKKTILETYPEQKPRVWQDKFGVLTLPPLEEIDESLLSINKENSSKTDGNEENLSASDNVTKTE</sequence>
<evidence type="ECO:0000256" key="11">
    <source>
        <dbReference type="SAM" id="MobiDB-lite"/>
    </source>
</evidence>
<evidence type="ECO:0000256" key="3">
    <source>
        <dbReference type="ARBA" id="ARBA00022490"/>
    </source>
</evidence>
<evidence type="ECO:0000256" key="6">
    <source>
        <dbReference type="ARBA" id="ARBA00023212"/>
    </source>
</evidence>
<dbReference type="GO" id="GO:0048188">
    <property type="term" value="C:Set1C/COMPASS complex"/>
    <property type="evidence" value="ECO:0007669"/>
    <property type="project" value="InterPro"/>
</dbReference>
<evidence type="ECO:0000256" key="4">
    <source>
        <dbReference type="ARBA" id="ARBA00022846"/>
    </source>
</evidence>
<evidence type="ECO:0000313" key="13">
    <source>
        <dbReference type="Proteomes" id="UP000007648"/>
    </source>
</evidence>
<dbReference type="FunCoup" id="A0A7N4UYE4">
    <property type="interactions" value="6"/>
</dbReference>
<keyword evidence="4" id="KW-0282">Flagellum</keyword>
<name>A0A7N4UYE4_SARHA</name>
<dbReference type="CTD" id="84332"/>
<reference evidence="12 13" key="1">
    <citation type="journal article" date="2011" name="Proc. Natl. Acad. Sci. U.S.A.">
        <title>Genetic diversity and population structure of the endangered marsupial Sarcophilus harrisii (Tasmanian devil).</title>
        <authorList>
            <person name="Miller W."/>
            <person name="Hayes V.M."/>
            <person name="Ratan A."/>
            <person name="Petersen D.C."/>
            <person name="Wittekindt N.E."/>
            <person name="Miller J."/>
            <person name="Walenz B."/>
            <person name="Knight J."/>
            <person name="Qi J."/>
            <person name="Zhao F."/>
            <person name="Wang Q."/>
            <person name="Bedoya-Reina O.C."/>
            <person name="Katiyar N."/>
            <person name="Tomsho L.P."/>
            <person name="Kasson L.M."/>
            <person name="Hardie R.A."/>
            <person name="Woodbridge P."/>
            <person name="Tindall E.A."/>
            <person name="Bertelsen M.F."/>
            <person name="Dixon D."/>
            <person name="Pyecroft S."/>
            <person name="Helgen K.M."/>
            <person name="Lesk A.M."/>
            <person name="Pringle T.H."/>
            <person name="Patterson N."/>
            <person name="Zhang Y."/>
            <person name="Kreiss A."/>
            <person name="Woods G.M."/>
            <person name="Jones M.E."/>
            <person name="Schuster S.C."/>
        </authorList>
    </citation>
    <scope>NUCLEOTIDE SEQUENCE [LARGE SCALE GENOMIC DNA]</scope>
</reference>
<reference evidence="12" key="2">
    <citation type="submission" date="2025-08" db="UniProtKB">
        <authorList>
            <consortium name="Ensembl"/>
        </authorList>
    </citation>
    <scope>IDENTIFICATION</scope>
</reference>
<dbReference type="InterPro" id="IPR049630">
    <property type="entry name" value="DYDC-like_DD"/>
</dbReference>
<comment type="subcellular location">
    <subcellularLocation>
        <location evidence="1">Cytoplasm</location>
        <location evidence="1">Cytoskeleton</location>
        <location evidence="1">Flagellum axoneme</location>
    </subcellularLocation>
</comment>
<proteinExistence type="inferred from homology"/>
<keyword evidence="7" id="KW-0966">Cell projection</keyword>
<gene>
    <name evidence="12" type="primary">DYDC2</name>
</gene>
<evidence type="ECO:0000256" key="10">
    <source>
        <dbReference type="ARBA" id="ARBA00068754"/>
    </source>
</evidence>
<comment type="function">
    <text evidence="8">Functions as part of axonemal radial spoke complexes that play an important part in the motility of sperm and cilia. Plays a crucial role during acrosome biogenesis.</text>
</comment>
<dbReference type="Pfam" id="PF05186">
    <property type="entry name" value="Dpy-30"/>
    <property type="match status" value="1"/>
</dbReference>
<dbReference type="FunFam" id="1.20.890.10:FF:000009">
    <property type="entry name" value="DPY30 domain-containing protein 1"/>
    <property type="match status" value="1"/>
</dbReference>
<evidence type="ECO:0000256" key="1">
    <source>
        <dbReference type="ARBA" id="ARBA00004611"/>
    </source>
</evidence>